<feature type="compositionally biased region" description="Polar residues" evidence="1">
    <location>
        <begin position="439"/>
        <end position="459"/>
    </location>
</feature>
<gene>
    <name evidence="2" type="ORF">EZS28_041211</name>
</gene>
<reference evidence="2 3" key="1">
    <citation type="submission" date="2019-03" db="EMBL/GenBank/DDBJ databases">
        <title>Single cell metagenomics reveals metabolic interactions within the superorganism composed of flagellate Streblomastix strix and complex community of Bacteroidetes bacteria on its surface.</title>
        <authorList>
            <person name="Treitli S.C."/>
            <person name="Kolisko M."/>
            <person name="Husnik F."/>
            <person name="Keeling P."/>
            <person name="Hampl V."/>
        </authorList>
    </citation>
    <scope>NUCLEOTIDE SEQUENCE [LARGE SCALE GENOMIC DNA]</scope>
    <source>
        <strain evidence="2">ST1C</strain>
    </source>
</reference>
<evidence type="ECO:0000313" key="2">
    <source>
        <dbReference type="EMBL" id="KAA6363262.1"/>
    </source>
</evidence>
<feature type="compositionally biased region" description="Basic and acidic residues" evidence="1">
    <location>
        <begin position="348"/>
        <end position="369"/>
    </location>
</feature>
<organism evidence="2 3">
    <name type="scientific">Streblomastix strix</name>
    <dbReference type="NCBI Taxonomy" id="222440"/>
    <lineage>
        <taxon>Eukaryota</taxon>
        <taxon>Metamonada</taxon>
        <taxon>Preaxostyla</taxon>
        <taxon>Oxymonadida</taxon>
        <taxon>Streblomastigidae</taxon>
        <taxon>Streblomastix</taxon>
    </lineage>
</organism>
<protein>
    <submittedName>
        <fullName evidence="2">Uncharacterized protein</fullName>
    </submittedName>
</protein>
<feature type="non-terminal residue" evidence="2">
    <location>
        <position position="1"/>
    </location>
</feature>
<accession>A0A5J4TZR2</accession>
<feature type="region of interest" description="Disordered" evidence="1">
    <location>
        <begin position="290"/>
        <end position="384"/>
    </location>
</feature>
<feature type="region of interest" description="Disordered" evidence="1">
    <location>
        <begin position="428"/>
        <end position="459"/>
    </location>
</feature>
<sequence>TDLLQKVLFRGPVIYLSIKRSLVDFITHGDNCSRSITPAATSDDRHARLRFLIANARILRNWKINYLAYFGGQSDRSIDLYCHPTSPGPQAGRTRKYGENKTFFCDNVEIDWHPVTNLGIKCRERTRQPNCGSRIFKPSAPIEARNVDTSLDHEQFTSRNQDEIRIIDSKVINFIGALAKILLSIISVKSTITTITIIPEQRQQGADSEGSQTKRQNTITRNSNTVMEFDMESEGRDINPPPLEAKINQASFNRQIDYWTTKQYLLKQIGKPCAGQYHPGYGEGQIEVQKQSLDTPDAKPSQLQYGENEQRKEKGQSTAFLNNQRKRYTQDEKSNSGGNNQNFYPRYNNRDDFRSQGRGQRDGRGDYRGRGYRGNRSCHNRDNRSLDKYYNSNNHNFFNVTPWPPVESVPATSSKTVVPDLTQVQIGGPTPLLVRTPDSWKSNKTSTPKQQSMQPTPNQATTALNTNFVIL</sequence>
<proteinExistence type="predicted"/>
<evidence type="ECO:0000313" key="3">
    <source>
        <dbReference type="Proteomes" id="UP000324800"/>
    </source>
</evidence>
<dbReference type="EMBL" id="SNRW01023141">
    <property type="protein sequence ID" value="KAA6363262.1"/>
    <property type="molecule type" value="Genomic_DNA"/>
</dbReference>
<dbReference type="AlphaFoldDB" id="A0A5J4TZR2"/>
<name>A0A5J4TZR2_9EUKA</name>
<dbReference type="Proteomes" id="UP000324800">
    <property type="component" value="Unassembled WGS sequence"/>
</dbReference>
<comment type="caution">
    <text evidence="2">The sequence shown here is derived from an EMBL/GenBank/DDBJ whole genome shotgun (WGS) entry which is preliminary data.</text>
</comment>
<evidence type="ECO:0000256" key="1">
    <source>
        <dbReference type="SAM" id="MobiDB-lite"/>
    </source>
</evidence>